<sequence>MLVELYRQYRETLDASVQGAQPVAYNWGNLPNPLNGVWLPYSEMFNEFSREIANSLNTLNDYSLRLRVWNTVIAPMDDKEKLDTVHEFIDPIATIGLNLPYVIRSRFIFAAAHLSHQASRSREGASWRDDFPLDREVYFKAADKFGAPWGAYPAFKRCVENFGNKQYQSVTRDFRNAYNHRFSPRFVIGITQIVTRQVDAEAKTIRYTFGGMPALGLDFVAGLLDEQYRLGTEAFSAFQALVREHEASISKNNIV</sequence>
<evidence type="ECO:0000313" key="2">
    <source>
        <dbReference type="Proteomes" id="UP000305095"/>
    </source>
</evidence>
<accession>A0A4U6S5M5</accession>
<dbReference type="EMBL" id="SZZP01000004">
    <property type="protein sequence ID" value="TKV82243.1"/>
    <property type="molecule type" value="Genomic_DNA"/>
</dbReference>
<protein>
    <submittedName>
        <fullName evidence="1">Integrase</fullName>
    </submittedName>
</protein>
<dbReference type="RefSeq" id="WP_137477516.1">
    <property type="nucleotide sequence ID" value="NZ_SZZP01000004.1"/>
</dbReference>
<dbReference type="Proteomes" id="UP000305095">
    <property type="component" value="Unassembled WGS sequence"/>
</dbReference>
<name>A0A4U6S5M5_BRAEL</name>
<gene>
    <name evidence="1" type="ORF">FDV58_07015</name>
</gene>
<dbReference type="AlphaFoldDB" id="A0A4U6S5M5"/>
<reference evidence="1 2" key="1">
    <citation type="submission" date="2019-05" db="EMBL/GenBank/DDBJ databases">
        <title>Draft Genome of Bradyrhizobium elkanii strain SEMIA 938, Used in Commercial Inoculants for Lupinus spp. in Brazil.</title>
        <authorList>
            <person name="Hungria M."/>
            <person name="Delamuta J.R.M."/>
            <person name="Ribeiro R.A."/>
            <person name="Nogueira M.A."/>
        </authorList>
    </citation>
    <scope>NUCLEOTIDE SEQUENCE [LARGE SCALE GENOMIC DNA]</scope>
    <source>
        <strain evidence="1 2">Semia 938</strain>
    </source>
</reference>
<evidence type="ECO:0000313" key="1">
    <source>
        <dbReference type="EMBL" id="TKV82243.1"/>
    </source>
</evidence>
<proteinExistence type="predicted"/>
<comment type="caution">
    <text evidence="1">The sequence shown here is derived from an EMBL/GenBank/DDBJ whole genome shotgun (WGS) entry which is preliminary data.</text>
</comment>
<organism evidence="1 2">
    <name type="scientific">Bradyrhizobium elkanii</name>
    <dbReference type="NCBI Taxonomy" id="29448"/>
    <lineage>
        <taxon>Bacteria</taxon>
        <taxon>Pseudomonadati</taxon>
        <taxon>Pseudomonadota</taxon>
        <taxon>Alphaproteobacteria</taxon>
        <taxon>Hyphomicrobiales</taxon>
        <taxon>Nitrobacteraceae</taxon>
        <taxon>Bradyrhizobium</taxon>
    </lineage>
</organism>